<dbReference type="RefSeq" id="WP_344673966.1">
    <property type="nucleotide sequence ID" value="NZ_BAAAZI010000006.1"/>
</dbReference>
<organism evidence="1 2">
    <name type="scientific">Sphingobacterium kyonggiense</name>
    <dbReference type="NCBI Taxonomy" id="714075"/>
    <lineage>
        <taxon>Bacteria</taxon>
        <taxon>Pseudomonadati</taxon>
        <taxon>Bacteroidota</taxon>
        <taxon>Sphingobacteriia</taxon>
        <taxon>Sphingobacteriales</taxon>
        <taxon>Sphingobacteriaceae</taxon>
        <taxon>Sphingobacterium</taxon>
    </lineage>
</organism>
<gene>
    <name evidence="1" type="ORF">GCM10022216_14600</name>
</gene>
<keyword evidence="2" id="KW-1185">Reference proteome</keyword>
<proteinExistence type="predicted"/>
<dbReference type="EMBL" id="BAAAZI010000006">
    <property type="protein sequence ID" value="GAA4137966.1"/>
    <property type="molecule type" value="Genomic_DNA"/>
</dbReference>
<dbReference type="Proteomes" id="UP001500101">
    <property type="component" value="Unassembled WGS sequence"/>
</dbReference>
<protein>
    <submittedName>
        <fullName evidence="1">Uncharacterized protein</fullName>
    </submittedName>
</protein>
<name>A0ABP7YLH1_9SPHI</name>
<accession>A0ABP7YLH1</accession>
<comment type="caution">
    <text evidence="1">The sequence shown here is derived from an EMBL/GenBank/DDBJ whole genome shotgun (WGS) entry which is preliminary data.</text>
</comment>
<evidence type="ECO:0000313" key="2">
    <source>
        <dbReference type="Proteomes" id="UP001500101"/>
    </source>
</evidence>
<sequence>MLEIKINHIPVELGSDIQIPIIMENPFLLEDRIPAPYSLNFELPATGKNLELFKFPNRITSYTGEEFQTSRKKPCSIRFNGLEILKGHVVFLGFSEKIKLQFVGLDYNEFLKAPMNTLDMGKQYFSGEYNAVDYDNPLNFAYSYKEWANQLAAGVRGDMVAGPLSIVPENQPFTKYKIINYPVDSAGYRLNGYYTLKNVFQSQDVENINQYNPDDANFLLIKKYDLSRPTILTKSHASIFPAFRIGYLFDVIFGGLLLTNPFRNIELYDLILPTYYFSKWKQREYSDVMGSDLTYNNQFPPMVSNPRPTAADPYPDVPYIQLNDFLPAVACNDFIREILNLYCMSIFPVNGKLKIKTNDQVLNSNVVKDWSNKVSKLEVLTEKAKQYIYGYKNASEITVNVSDATIVNDVYDMMLAPYTLDGNGFYEEKFKINNQVFLKRVEKVRLKYLNGDVDDIQYFYSLLDDGFNLKMDKEKSEVFEITSSIKPLPMIPGNYFVHIDNSAYVSGDQKEWKVPALIGVDRTQRPNEIFLTYYKGMRNIKDENTRYFPSLNSNYDDSNTLISSLEWDGEHGLFNKYHKSFKTWMEKDKIQVNTIAILNPIDLKNLDLSEKVHVLGRNFFIKKVQYTIGIKNISAASLELLEA</sequence>
<reference evidence="2" key="1">
    <citation type="journal article" date="2019" name="Int. J. Syst. Evol. Microbiol.">
        <title>The Global Catalogue of Microorganisms (GCM) 10K type strain sequencing project: providing services to taxonomists for standard genome sequencing and annotation.</title>
        <authorList>
            <consortium name="The Broad Institute Genomics Platform"/>
            <consortium name="The Broad Institute Genome Sequencing Center for Infectious Disease"/>
            <person name="Wu L."/>
            <person name="Ma J."/>
        </authorList>
    </citation>
    <scope>NUCLEOTIDE SEQUENCE [LARGE SCALE GENOMIC DNA]</scope>
    <source>
        <strain evidence="2">JCM 16704</strain>
    </source>
</reference>
<evidence type="ECO:0000313" key="1">
    <source>
        <dbReference type="EMBL" id="GAA4137966.1"/>
    </source>
</evidence>